<name>A0A4Z0PXS5_9BACT</name>
<gene>
    <name evidence="2" type="ORF">E5K00_13175</name>
</gene>
<feature type="signal peptide" evidence="1">
    <location>
        <begin position="1"/>
        <end position="21"/>
    </location>
</feature>
<keyword evidence="3" id="KW-1185">Reference proteome</keyword>
<feature type="chain" id="PRO_5021321821" evidence="1">
    <location>
        <begin position="22"/>
        <end position="435"/>
    </location>
</feature>
<organism evidence="2 3">
    <name type="scientific">Hymenobacter aquaticus</name>
    <dbReference type="NCBI Taxonomy" id="1867101"/>
    <lineage>
        <taxon>Bacteria</taxon>
        <taxon>Pseudomonadati</taxon>
        <taxon>Bacteroidota</taxon>
        <taxon>Cytophagia</taxon>
        <taxon>Cytophagales</taxon>
        <taxon>Hymenobacteraceae</taxon>
        <taxon>Hymenobacter</taxon>
    </lineage>
</organism>
<comment type="caution">
    <text evidence="2">The sequence shown here is derived from an EMBL/GenBank/DDBJ whole genome shotgun (WGS) entry which is preliminary data.</text>
</comment>
<dbReference type="OrthoDB" id="663116at2"/>
<evidence type="ECO:0000313" key="3">
    <source>
        <dbReference type="Proteomes" id="UP000297549"/>
    </source>
</evidence>
<dbReference type="EMBL" id="SRLC01000002">
    <property type="protein sequence ID" value="TGE21242.1"/>
    <property type="molecule type" value="Genomic_DNA"/>
</dbReference>
<dbReference type="RefSeq" id="WP_135463792.1">
    <property type="nucleotide sequence ID" value="NZ_SRLC01000002.1"/>
</dbReference>
<dbReference type="AlphaFoldDB" id="A0A4Z0PXS5"/>
<evidence type="ECO:0000256" key="1">
    <source>
        <dbReference type="SAM" id="SignalP"/>
    </source>
</evidence>
<keyword evidence="1" id="KW-0732">Signal</keyword>
<reference evidence="2 3" key="1">
    <citation type="submission" date="2019-04" db="EMBL/GenBank/DDBJ databases">
        <authorList>
            <person name="Feng G."/>
            <person name="Zhang J."/>
            <person name="Zhu H."/>
        </authorList>
    </citation>
    <scope>NUCLEOTIDE SEQUENCE [LARGE SCALE GENOMIC DNA]</scope>
    <source>
        <strain evidence="2 3">JCM 31653</strain>
    </source>
</reference>
<sequence>MNRTAYWWAVGLLLGSYSVQAQPSLLGRDLEVSLRNGYLNLPPQGFYIKRIIEAQPPQRWLGVSRRGIFGSYRMMVVPQGVGPDLAALLGRVLPASPTAQPLVLRITGINASALASNGQLNSTAELAAEYYVQRPDSSYYLLARTYGNDRQLVTATPEQSSPLLLATLLQQSLEQVARADWTQPGPAYSLSQLRQPDATPYPIRTEALRMGIYRGFFEFRHNQPGRPGNVTVDARAYRNTEWQGKRAVNPSVLTPEGKHVAVTDAWGFCDGQQVYIQFQGEYYLLEQRGPNFMFFAPDFTRNSNGRVLNAGPPRKAFSLDMRSGLITDYQGTEGAAATLATRPTHLIVYRRRPGPALPVSVDDGPTGQLGADQYLSVPWQAAGQPVRLCVGSACLDVVPDPNAPTYVELLPEATARLVAVPAKQGEAQVTKLAGR</sequence>
<evidence type="ECO:0000313" key="2">
    <source>
        <dbReference type="EMBL" id="TGE21242.1"/>
    </source>
</evidence>
<accession>A0A4Z0PXS5</accession>
<protein>
    <submittedName>
        <fullName evidence="2">Uncharacterized protein</fullName>
    </submittedName>
</protein>
<dbReference type="Proteomes" id="UP000297549">
    <property type="component" value="Unassembled WGS sequence"/>
</dbReference>
<proteinExistence type="predicted"/>